<name>A0AAZ3RT42_ONCTS</name>
<reference evidence="1" key="3">
    <citation type="submission" date="2025-09" db="UniProtKB">
        <authorList>
            <consortium name="Ensembl"/>
        </authorList>
    </citation>
    <scope>IDENTIFICATION</scope>
</reference>
<evidence type="ECO:0000313" key="2">
    <source>
        <dbReference type="Proteomes" id="UP000694402"/>
    </source>
</evidence>
<evidence type="ECO:0008006" key="3">
    <source>
        <dbReference type="Google" id="ProtNLM"/>
    </source>
</evidence>
<protein>
    <recommendedName>
        <fullName evidence="3">DNA helicase</fullName>
    </recommendedName>
</protein>
<accession>A0AAZ3RT42</accession>
<evidence type="ECO:0000313" key="1">
    <source>
        <dbReference type="Ensembl" id="ENSOTSP00005143059.1"/>
    </source>
</evidence>
<sequence length="155" mass="17211">MDIMLPQHCGKILVGDPHQQIYTFRGSVNALNLVEHTHLYYLTQNSLNSSGNLNIAHLVSRDQGTRDLMCARKTLPTPLYHRHQPVLLIPGTIGPNPDSAISMTQQEPGFVRPGDVFPLLNCPLLVIVCPQKPFLFSEILEPARLALTIIPRSVS</sequence>
<dbReference type="Ensembl" id="ENSOTST00005159681.1">
    <property type="protein sequence ID" value="ENSOTSP00005143059.1"/>
    <property type="gene ID" value="ENSOTSG00005012813.2"/>
</dbReference>
<dbReference type="Proteomes" id="UP000694402">
    <property type="component" value="Unassembled WGS sequence"/>
</dbReference>
<dbReference type="AlphaFoldDB" id="A0AAZ3RT42"/>
<reference evidence="2" key="1">
    <citation type="journal article" date="2018" name="PLoS ONE">
        <title>Chinook salmon (Oncorhynchus tshawytscha) genome and transcriptome.</title>
        <authorList>
            <person name="Christensen K.A."/>
            <person name="Leong J.S."/>
            <person name="Sakhrani D."/>
            <person name="Biagi C.A."/>
            <person name="Minkley D.R."/>
            <person name="Withler R.E."/>
            <person name="Rondeau E.B."/>
            <person name="Koop B.F."/>
            <person name="Devlin R.H."/>
        </authorList>
    </citation>
    <scope>NUCLEOTIDE SEQUENCE [LARGE SCALE GENOMIC DNA]</scope>
</reference>
<proteinExistence type="predicted"/>
<reference evidence="1" key="2">
    <citation type="submission" date="2025-08" db="UniProtKB">
        <authorList>
            <consortium name="Ensembl"/>
        </authorList>
    </citation>
    <scope>IDENTIFICATION</scope>
</reference>
<keyword evidence="2" id="KW-1185">Reference proteome</keyword>
<dbReference type="GeneTree" id="ENSGT00390000011669"/>
<organism evidence="1 2">
    <name type="scientific">Oncorhynchus tshawytscha</name>
    <name type="common">Chinook salmon</name>
    <name type="synonym">Salmo tshawytscha</name>
    <dbReference type="NCBI Taxonomy" id="74940"/>
    <lineage>
        <taxon>Eukaryota</taxon>
        <taxon>Metazoa</taxon>
        <taxon>Chordata</taxon>
        <taxon>Craniata</taxon>
        <taxon>Vertebrata</taxon>
        <taxon>Euteleostomi</taxon>
        <taxon>Actinopterygii</taxon>
        <taxon>Neopterygii</taxon>
        <taxon>Teleostei</taxon>
        <taxon>Protacanthopterygii</taxon>
        <taxon>Salmoniformes</taxon>
        <taxon>Salmonidae</taxon>
        <taxon>Salmoninae</taxon>
        <taxon>Oncorhynchus</taxon>
    </lineage>
</organism>